<dbReference type="InterPro" id="IPR029060">
    <property type="entry name" value="PIN-like_dom_sf"/>
</dbReference>
<gene>
    <name evidence="1" type="ORF">COX05_04610</name>
</gene>
<accession>A0A2H0BEP3</accession>
<dbReference type="EMBL" id="PCSU01000080">
    <property type="protein sequence ID" value="PIP56137.1"/>
    <property type="molecule type" value="Genomic_DNA"/>
</dbReference>
<evidence type="ECO:0000313" key="2">
    <source>
        <dbReference type="Proteomes" id="UP000228495"/>
    </source>
</evidence>
<proteinExistence type="predicted"/>
<reference evidence="1 2" key="1">
    <citation type="submission" date="2017-09" db="EMBL/GenBank/DDBJ databases">
        <title>Depth-based differentiation of microbial function through sediment-hosted aquifers and enrichment of novel symbionts in the deep terrestrial subsurface.</title>
        <authorList>
            <person name="Probst A.J."/>
            <person name="Ladd B."/>
            <person name="Jarett J.K."/>
            <person name="Geller-Mcgrath D.E."/>
            <person name="Sieber C.M."/>
            <person name="Emerson J.B."/>
            <person name="Anantharaman K."/>
            <person name="Thomas B.C."/>
            <person name="Malmstrom R."/>
            <person name="Stieglmeier M."/>
            <person name="Klingl A."/>
            <person name="Woyke T."/>
            <person name="Ryan C.M."/>
            <person name="Banfield J.F."/>
        </authorList>
    </citation>
    <scope>NUCLEOTIDE SEQUENCE [LARGE SCALE GENOMIC DNA]</scope>
    <source>
        <strain evidence="1">CG22_combo_CG10-13_8_21_14_all_39_12</strain>
    </source>
</reference>
<evidence type="ECO:0000313" key="1">
    <source>
        <dbReference type="EMBL" id="PIP56137.1"/>
    </source>
</evidence>
<dbReference type="Proteomes" id="UP000228495">
    <property type="component" value="Unassembled WGS sequence"/>
</dbReference>
<protein>
    <recommendedName>
        <fullName evidence="3">PIN domain-containing protein</fullName>
    </recommendedName>
</protein>
<organism evidence="1 2">
    <name type="scientific">candidate division WWE3 bacterium CG22_combo_CG10-13_8_21_14_all_39_12</name>
    <dbReference type="NCBI Taxonomy" id="1975094"/>
    <lineage>
        <taxon>Bacteria</taxon>
        <taxon>Katanobacteria</taxon>
    </lineage>
</organism>
<sequence length="121" mass="13816">MAKNIFLDANIFIDILEKRPFITVEALSSNNLFVSVLSLHIYLYVYKIDIPFDNKLLWGQINFIDYTIQTSQKALTGPTKDFEDNIQLHSAIDAHADLFITRDKKLLSLGYFGACQIVDSL</sequence>
<dbReference type="AlphaFoldDB" id="A0A2H0BEP3"/>
<dbReference type="SUPFAM" id="SSF88723">
    <property type="entry name" value="PIN domain-like"/>
    <property type="match status" value="1"/>
</dbReference>
<name>A0A2H0BEP3_UNCKA</name>
<evidence type="ECO:0008006" key="3">
    <source>
        <dbReference type="Google" id="ProtNLM"/>
    </source>
</evidence>
<comment type="caution">
    <text evidence="1">The sequence shown here is derived from an EMBL/GenBank/DDBJ whole genome shotgun (WGS) entry which is preliminary data.</text>
</comment>